<dbReference type="Pfam" id="PF08448">
    <property type="entry name" value="PAS_4"/>
    <property type="match status" value="1"/>
</dbReference>
<reference evidence="5" key="1">
    <citation type="submission" date="2022-11" db="EMBL/GenBank/DDBJ databases">
        <title>Minimal conservation of predation-associated metabolite biosynthetic gene clusters underscores biosynthetic potential of Myxococcota including descriptions for ten novel species: Archangium lansinium sp. nov., Myxococcus landrumus sp. nov., Nannocystis bai.</title>
        <authorList>
            <person name="Ahearne A."/>
            <person name="Stevens C."/>
            <person name="Dowd S."/>
        </authorList>
    </citation>
    <scope>NUCLEOTIDE SEQUENCE</scope>
    <source>
        <strain evidence="5">Fl3</strain>
    </source>
</reference>
<feature type="domain" description="STAS" evidence="4">
    <location>
        <begin position="193"/>
        <end position="304"/>
    </location>
</feature>
<protein>
    <submittedName>
        <fullName evidence="5">STAS domain-containing protein</fullName>
    </submittedName>
</protein>
<evidence type="ECO:0000256" key="2">
    <source>
        <dbReference type="SAM" id="Coils"/>
    </source>
</evidence>
<dbReference type="InterPro" id="IPR000700">
    <property type="entry name" value="PAS-assoc_C"/>
</dbReference>
<dbReference type="Gene3D" id="3.30.750.24">
    <property type="entry name" value="STAS domain"/>
    <property type="match status" value="1"/>
</dbReference>
<dbReference type="InterPro" id="IPR013656">
    <property type="entry name" value="PAS_4"/>
</dbReference>
<dbReference type="PANTHER" id="PTHR33745:SF3">
    <property type="entry name" value="RSBT CO-ANTAGONIST PROTEIN RSBRC"/>
    <property type="match status" value="1"/>
</dbReference>
<feature type="domain" description="PAC" evidence="3">
    <location>
        <begin position="105"/>
        <end position="159"/>
    </location>
</feature>
<name>A0ABY7HAE5_9BACT</name>
<dbReference type="InterPro" id="IPR051932">
    <property type="entry name" value="Bact_StressResp_Reg"/>
</dbReference>
<organism evidence="5 6">
    <name type="scientific">Nannocystis punicea</name>
    <dbReference type="NCBI Taxonomy" id="2995304"/>
    <lineage>
        <taxon>Bacteria</taxon>
        <taxon>Pseudomonadati</taxon>
        <taxon>Myxococcota</taxon>
        <taxon>Polyangia</taxon>
        <taxon>Nannocystales</taxon>
        <taxon>Nannocystaceae</taxon>
        <taxon>Nannocystis</taxon>
    </lineage>
</organism>
<evidence type="ECO:0000313" key="6">
    <source>
        <dbReference type="Proteomes" id="UP001164459"/>
    </source>
</evidence>
<evidence type="ECO:0000256" key="1">
    <source>
        <dbReference type="ARBA" id="ARBA00022553"/>
    </source>
</evidence>
<dbReference type="PANTHER" id="PTHR33745">
    <property type="entry name" value="RSBT ANTAGONIST PROTEIN RSBS-RELATED"/>
    <property type="match status" value="1"/>
</dbReference>
<keyword evidence="2" id="KW-0175">Coiled coil</keyword>
<keyword evidence="1" id="KW-0597">Phosphoprotein</keyword>
<dbReference type="InterPro" id="IPR002645">
    <property type="entry name" value="STAS_dom"/>
</dbReference>
<proteinExistence type="predicted"/>
<dbReference type="SUPFAM" id="SSF52091">
    <property type="entry name" value="SpoIIaa-like"/>
    <property type="match status" value="1"/>
</dbReference>
<dbReference type="RefSeq" id="WP_269038559.1">
    <property type="nucleotide sequence ID" value="NZ_CP114040.1"/>
</dbReference>
<dbReference type="CDD" id="cd07041">
    <property type="entry name" value="STAS_RsbR_RsbS_like"/>
    <property type="match status" value="1"/>
</dbReference>
<evidence type="ECO:0000259" key="4">
    <source>
        <dbReference type="PROSITE" id="PS50801"/>
    </source>
</evidence>
<sequence length="321" mass="34957">MGADDRSREELAREVEALRRQVEALTVAARRYHAIVGNTALSVQVCDAGGRVVEVNKGFEKLWKLSLEVVRDHVILEDMQLEPSGSLRGVRHAYATGEATRLPAIRYDPKHTEGVSQGSAGWVASSIYPVKNEAGELLEAVVMHYEIGELARSEEELRAQNEALEAAVAARTAELSAHLRLLREQQQSIRELSTPVIRLWEGILALPLIGMIDAERAAQIMENLLSAIVQQRASQVILDVTGVPVIDADVASHLFKSVGAAGLLGVHCIVVGISPKMAQTLVDLDVDFARVTTAPSLQEGLRQALTRRVERSPRHGVKAQG</sequence>
<dbReference type="PROSITE" id="PS50801">
    <property type="entry name" value="STAS"/>
    <property type="match status" value="1"/>
</dbReference>
<gene>
    <name evidence="5" type="ORF">O0S08_08645</name>
</gene>
<evidence type="ECO:0000313" key="5">
    <source>
        <dbReference type="EMBL" id="WAS96218.1"/>
    </source>
</evidence>
<dbReference type="PROSITE" id="PS50113">
    <property type="entry name" value="PAC"/>
    <property type="match status" value="1"/>
</dbReference>
<evidence type="ECO:0000259" key="3">
    <source>
        <dbReference type="PROSITE" id="PS50113"/>
    </source>
</evidence>
<dbReference type="InterPro" id="IPR035965">
    <property type="entry name" value="PAS-like_dom_sf"/>
</dbReference>
<dbReference type="InterPro" id="IPR036513">
    <property type="entry name" value="STAS_dom_sf"/>
</dbReference>
<dbReference type="SUPFAM" id="SSF55785">
    <property type="entry name" value="PYP-like sensor domain (PAS domain)"/>
    <property type="match status" value="1"/>
</dbReference>
<dbReference type="EMBL" id="CP114040">
    <property type="protein sequence ID" value="WAS96218.1"/>
    <property type="molecule type" value="Genomic_DNA"/>
</dbReference>
<dbReference type="Gene3D" id="3.30.450.20">
    <property type="entry name" value="PAS domain"/>
    <property type="match status" value="1"/>
</dbReference>
<dbReference type="Proteomes" id="UP001164459">
    <property type="component" value="Chromosome"/>
</dbReference>
<keyword evidence="6" id="KW-1185">Reference proteome</keyword>
<dbReference type="Pfam" id="PF01740">
    <property type="entry name" value="STAS"/>
    <property type="match status" value="1"/>
</dbReference>
<feature type="coiled-coil region" evidence="2">
    <location>
        <begin position="147"/>
        <end position="174"/>
    </location>
</feature>
<accession>A0ABY7HAE5</accession>